<accession>A0A0H4PCP4</accession>
<keyword evidence="2" id="KW-1185">Reference proteome</keyword>
<proteinExistence type="predicted"/>
<dbReference type="AlphaFoldDB" id="A0A0H4PCP4"/>
<dbReference type="PROSITE" id="PS51257">
    <property type="entry name" value="PROKAR_LIPOPROTEIN"/>
    <property type="match status" value="1"/>
</dbReference>
<dbReference type="InterPro" id="IPR045444">
    <property type="entry name" value="DUF6503"/>
</dbReference>
<reference evidence="1 2" key="1">
    <citation type="submission" date="2015-07" db="EMBL/GenBank/DDBJ databases">
        <authorList>
            <person name="Kim K.M."/>
        </authorList>
    </citation>
    <scope>NUCLEOTIDE SEQUENCE [LARGE SCALE GENOMIC DNA]</scope>
    <source>
        <strain evidence="1 2">KCTC 12363</strain>
    </source>
</reference>
<gene>
    <name evidence="1" type="ORF">CA2015_1134</name>
</gene>
<dbReference type="PATRIC" id="fig|320787.5.peg.1257"/>
<dbReference type="Proteomes" id="UP000036520">
    <property type="component" value="Chromosome"/>
</dbReference>
<dbReference type="RefSeq" id="WP_048644372.1">
    <property type="nucleotide sequence ID" value="NZ_CP012040.1"/>
</dbReference>
<dbReference type="STRING" id="320787.CA2015_1134"/>
<dbReference type="OrthoDB" id="1490620at2"/>
<dbReference type="KEGG" id="camu:CA2015_1134"/>
<dbReference type="EMBL" id="CP012040">
    <property type="protein sequence ID" value="AKP50583.1"/>
    <property type="molecule type" value="Genomic_DNA"/>
</dbReference>
<protein>
    <submittedName>
        <fullName evidence="1">Uncharacterized protein</fullName>
    </submittedName>
</protein>
<dbReference type="Pfam" id="PF20113">
    <property type="entry name" value="DUF6503"/>
    <property type="match status" value="1"/>
</dbReference>
<evidence type="ECO:0000313" key="2">
    <source>
        <dbReference type="Proteomes" id="UP000036520"/>
    </source>
</evidence>
<name>A0A0H4PCP4_9BACT</name>
<sequence>MRLSLISLIIINALLISCNGKEQSNTQKEGLTSFQNKGHETVYHMVQKVGNYSVLSKNKDVVYTYTYQTPDGKTDVSTEKYLFDGELSYGAYQQHERTLPDLEGLIEQGYDGSEYWLKHKGEIINDPTALKRVTFNRPTNFYWFTMFQKLLDPGLNYEYIGEKTIDNAVYDIVKISFDSTDGKPTDIYQVYINRDTQMVDQFLFTVVDAGVVDTPLLMQLEYEEIGGLLIPTKRVYKASNWDAEVTDAPWIKVNWNNIKFNNGLSLADFKK</sequence>
<organism evidence="1 2">
    <name type="scientific">Cyclobacterium amurskyense</name>
    <dbReference type="NCBI Taxonomy" id="320787"/>
    <lineage>
        <taxon>Bacteria</taxon>
        <taxon>Pseudomonadati</taxon>
        <taxon>Bacteroidota</taxon>
        <taxon>Cytophagia</taxon>
        <taxon>Cytophagales</taxon>
        <taxon>Cyclobacteriaceae</taxon>
        <taxon>Cyclobacterium</taxon>
    </lineage>
</organism>
<evidence type="ECO:0000313" key="1">
    <source>
        <dbReference type="EMBL" id="AKP50583.1"/>
    </source>
</evidence>